<accession>A0A8J2NPJ1</accession>
<protein>
    <recommendedName>
        <fullName evidence="4">Reverse transcriptase domain-containing protein</fullName>
    </recommendedName>
</protein>
<feature type="compositionally biased region" description="Basic and acidic residues" evidence="1">
    <location>
        <begin position="251"/>
        <end position="261"/>
    </location>
</feature>
<comment type="caution">
    <text evidence="2">The sequence shown here is derived from an EMBL/GenBank/DDBJ whole genome shotgun (WGS) entry which is preliminary data.</text>
</comment>
<gene>
    <name evidence="2" type="ORF">AFUS01_LOCUS10154</name>
</gene>
<evidence type="ECO:0008006" key="4">
    <source>
        <dbReference type="Google" id="ProtNLM"/>
    </source>
</evidence>
<feature type="compositionally biased region" description="Basic and acidic residues" evidence="1">
    <location>
        <begin position="186"/>
        <end position="198"/>
    </location>
</feature>
<evidence type="ECO:0000313" key="3">
    <source>
        <dbReference type="Proteomes" id="UP000708208"/>
    </source>
</evidence>
<sequence length="275" mass="31129">MTGPVLQDDLTSILIRWRYWLVPLSADIKQMYLYINVHPKDRNFLRLLWRNSSSDVLTQYRLRNVTFGTAAAPYQAVKTLEKLADDHHNEFPEAAIVLKRYVYVDDCLTACNSTEAATKLEKDLMSMISQANFTLMKWTSSNATVLKSIPKNLQEITMPLSMDHHEATKALGLIWLPTHDEFRFKRKPRSENEERIEPESGLASESTSQQSTVSNKKLESEYLPAVSDTSQPVQKGGHDQSAQALVLTVKTGDRDTGDNIKRYSNNGKPKIVGVD</sequence>
<organism evidence="2 3">
    <name type="scientific">Allacma fusca</name>
    <dbReference type="NCBI Taxonomy" id="39272"/>
    <lineage>
        <taxon>Eukaryota</taxon>
        <taxon>Metazoa</taxon>
        <taxon>Ecdysozoa</taxon>
        <taxon>Arthropoda</taxon>
        <taxon>Hexapoda</taxon>
        <taxon>Collembola</taxon>
        <taxon>Symphypleona</taxon>
        <taxon>Sminthuridae</taxon>
        <taxon>Allacma</taxon>
    </lineage>
</organism>
<dbReference type="EMBL" id="CAJVCH010074859">
    <property type="protein sequence ID" value="CAG7720901.1"/>
    <property type="molecule type" value="Genomic_DNA"/>
</dbReference>
<dbReference type="OrthoDB" id="8052806at2759"/>
<feature type="compositionally biased region" description="Polar residues" evidence="1">
    <location>
        <begin position="203"/>
        <end position="215"/>
    </location>
</feature>
<keyword evidence="3" id="KW-1185">Reference proteome</keyword>
<feature type="region of interest" description="Disordered" evidence="1">
    <location>
        <begin position="186"/>
        <end position="275"/>
    </location>
</feature>
<reference evidence="2" key="1">
    <citation type="submission" date="2021-06" db="EMBL/GenBank/DDBJ databases">
        <authorList>
            <person name="Hodson N. C."/>
            <person name="Mongue J. A."/>
            <person name="Jaron S. K."/>
        </authorList>
    </citation>
    <scope>NUCLEOTIDE SEQUENCE</scope>
</reference>
<evidence type="ECO:0000313" key="2">
    <source>
        <dbReference type="EMBL" id="CAG7720901.1"/>
    </source>
</evidence>
<evidence type="ECO:0000256" key="1">
    <source>
        <dbReference type="SAM" id="MobiDB-lite"/>
    </source>
</evidence>
<name>A0A8J2NPJ1_9HEXA</name>
<dbReference type="AlphaFoldDB" id="A0A8J2NPJ1"/>
<proteinExistence type="predicted"/>
<dbReference type="Proteomes" id="UP000708208">
    <property type="component" value="Unassembled WGS sequence"/>
</dbReference>
<dbReference type="PANTHER" id="PTHR47331">
    <property type="entry name" value="PHD-TYPE DOMAIN-CONTAINING PROTEIN"/>
    <property type="match status" value="1"/>
</dbReference>